<evidence type="ECO:0000313" key="2">
    <source>
        <dbReference type="EMBL" id="KPW48481.1"/>
    </source>
</evidence>
<keyword evidence="2" id="KW-0547">Nucleotide-binding</keyword>
<accession>A0A0P9JM55</accession>
<dbReference type="AlphaFoldDB" id="A0A0P9JM55"/>
<keyword evidence="2" id="KW-0378">Hydrolase</keyword>
<dbReference type="EMBL" id="LJPT01000087">
    <property type="protein sequence ID" value="KPW48481.1"/>
    <property type="molecule type" value="Genomic_DNA"/>
</dbReference>
<dbReference type="GO" id="GO:0004386">
    <property type="term" value="F:helicase activity"/>
    <property type="evidence" value="ECO:0007669"/>
    <property type="project" value="UniProtKB-KW"/>
</dbReference>
<evidence type="ECO:0000256" key="1">
    <source>
        <dbReference type="SAM" id="MobiDB-lite"/>
    </source>
</evidence>
<evidence type="ECO:0000313" key="3">
    <source>
        <dbReference type="Proteomes" id="UP000050425"/>
    </source>
</evidence>
<feature type="region of interest" description="Disordered" evidence="1">
    <location>
        <begin position="1"/>
        <end position="30"/>
    </location>
</feature>
<organism evidence="2 3">
    <name type="scientific">Pseudomonas syringae pv. antirrhini</name>
    <dbReference type="NCBI Taxonomy" id="251702"/>
    <lineage>
        <taxon>Bacteria</taxon>
        <taxon>Pseudomonadati</taxon>
        <taxon>Pseudomonadota</taxon>
        <taxon>Gammaproteobacteria</taxon>
        <taxon>Pseudomonadales</taxon>
        <taxon>Pseudomonadaceae</taxon>
        <taxon>Pseudomonas</taxon>
    </lineage>
</organism>
<proteinExistence type="predicted"/>
<dbReference type="Proteomes" id="UP000050425">
    <property type="component" value="Unassembled WGS sequence"/>
</dbReference>
<keyword evidence="2" id="KW-0347">Helicase</keyword>
<reference evidence="2 3" key="1">
    <citation type="submission" date="2015-09" db="EMBL/GenBank/DDBJ databases">
        <title>Genome announcement of multiple Pseudomonas syringae strains.</title>
        <authorList>
            <person name="Thakur S."/>
            <person name="Wang P.W."/>
            <person name="Gong Y."/>
            <person name="Weir B.S."/>
            <person name="Guttman D.S."/>
        </authorList>
    </citation>
    <scope>NUCLEOTIDE SEQUENCE [LARGE SCALE GENOMIC DNA]</scope>
    <source>
        <strain evidence="2 3">ICMP4303</strain>
    </source>
</reference>
<keyword evidence="2" id="KW-0067">ATP-binding</keyword>
<gene>
    <name evidence="2" type="ORF">ALO88_102004</name>
</gene>
<comment type="caution">
    <text evidence="2">The sequence shown here is derived from an EMBL/GenBank/DDBJ whole genome shotgun (WGS) entry which is preliminary data.</text>
</comment>
<name>A0A0P9JM55_9PSED</name>
<protein>
    <submittedName>
        <fullName evidence="2">ATP-dependent DNA helicase recG-like protein</fullName>
    </submittedName>
</protein>
<sequence>MTIPEKPTSSNQRDRLKNLGKAVRKRLDEQ</sequence>